<organism evidence="2 3">
    <name type="scientific">Chitinophaga pollutisoli</name>
    <dbReference type="NCBI Taxonomy" id="3133966"/>
    <lineage>
        <taxon>Bacteria</taxon>
        <taxon>Pseudomonadati</taxon>
        <taxon>Bacteroidota</taxon>
        <taxon>Chitinophagia</taxon>
        <taxon>Chitinophagales</taxon>
        <taxon>Chitinophagaceae</taxon>
        <taxon>Chitinophaga</taxon>
    </lineage>
</organism>
<evidence type="ECO:0000313" key="2">
    <source>
        <dbReference type="EMBL" id="WZN40240.1"/>
    </source>
</evidence>
<proteinExistence type="predicted"/>
<dbReference type="Gene3D" id="1.25.40.750">
    <property type="entry name" value="Domain of unknown function DUF5071"/>
    <property type="match status" value="1"/>
</dbReference>
<dbReference type="InterPro" id="IPR038692">
    <property type="entry name" value="Cthe_2751_sf"/>
</dbReference>
<keyword evidence="3" id="KW-1185">Reference proteome</keyword>
<dbReference type="EMBL" id="CP149822">
    <property type="protein sequence ID" value="WZN40240.1"/>
    <property type="molecule type" value="Genomic_DNA"/>
</dbReference>
<dbReference type="RefSeq" id="WP_341835166.1">
    <property type="nucleotide sequence ID" value="NZ_CP149822.1"/>
</dbReference>
<evidence type="ECO:0000259" key="1">
    <source>
        <dbReference type="Pfam" id="PF16804"/>
    </source>
</evidence>
<dbReference type="InterPro" id="IPR031837">
    <property type="entry name" value="DUF5071"/>
</dbReference>
<accession>A0ABZ2YKH0</accession>
<feature type="domain" description="DUF5071" evidence="1">
    <location>
        <begin position="6"/>
        <end position="122"/>
    </location>
</feature>
<reference evidence="3" key="1">
    <citation type="submission" date="2024-03" db="EMBL/GenBank/DDBJ databases">
        <title>Chitinophaga horti sp. nov., isolated from garden soil.</title>
        <authorList>
            <person name="Lee D.S."/>
            <person name="Han D.M."/>
            <person name="Baek J.H."/>
            <person name="Choi D.G."/>
            <person name="Jeon J.H."/>
            <person name="Jeon C.O."/>
        </authorList>
    </citation>
    <scope>NUCLEOTIDE SEQUENCE [LARGE SCALE GENOMIC DNA]</scope>
    <source>
        <strain evidence="3">GPA1</strain>
    </source>
</reference>
<protein>
    <submittedName>
        <fullName evidence="2">DUF5071 domain-containing protein</fullName>
    </submittedName>
</protein>
<sequence>MHPAFVPAHKSDDKAIELLRKTEWTVARPYAMALMEWLEDINSPHFNPIYNYLMPHVHELSAEFCAIFATDEDIWKTNCIYLLEKSRVPLTDPQIGAMLLRMAGNPTPGEICHDTAQAARELAEEWRLL</sequence>
<gene>
    <name evidence="2" type="ORF">WJU16_19925</name>
</gene>
<dbReference type="Proteomes" id="UP001485459">
    <property type="component" value="Chromosome"/>
</dbReference>
<dbReference type="Pfam" id="PF16804">
    <property type="entry name" value="DUF5071"/>
    <property type="match status" value="1"/>
</dbReference>
<evidence type="ECO:0000313" key="3">
    <source>
        <dbReference type="Proteomes" id="UP001485459"/>
    </source>
</evidence>
<name>A0ABZ2YKH0_9BACT</name>